<sequence>MATIRSALPRRALLAGAPALAALSACAPEVPPQGLPPEGGEATMRPAGHDAGPGAPALFDSPVATWIDLASRIGGAQDGAWPRAATVALTMRAMHDALNAIEPRYARWIPRDPSEPAGTGASPLVAVSAAAHTLLVTRGPRAEADALLAACVAREPSGSAREAGIALGTAVGTATMARVGTVPPERRRFAVSDQEAVWRSTPARFSNTYFYLDPPFLFPDRSALFGPPPPRILSARYREVLDEVRRLGGKDSTERTAAQTETASFWVPQLLHRNLMIVLLLRLATQPPRGGLWDTARMVSILATANSDADVFAYGEKSHFSFWRPVTAINLGSPGIAPDPQWQPLLETPAHPDYPSGHSVDVSTGTLVIAGLLGDAPLRYQAYDRPDRQPREFSSLAALRRECSDSRVWAGAHFRSACEEGERIGGAIAARALAQVPPIRA</sequence>
<dbReference type="AlphaFoldDB" id="A0A940S6K9"/>
<dbReference type="EMBL" id="JAGIZA010000008">
    <property type="protein sequence ID" value="MBP0494050.1"/>
    <property type="molecule type" value="Genomic_DNA"/>
</dbReference>
<dbReference type="InterPro" id="IPR052559">
    <property type="entry name" value="V-haloperoxidase"/>
</dbReference>
<dbReference type="PANTHER" id="PTHR34599">
    <property type="entry name" value="PEROXIDASE-RELATED"/>
    <property type="match status" value="1"/>
</dbReference>
<evidence type="ECO:0000256" key="1">
    <source>
        <dbReference type="SAM" id="SignalP"/>
    </source>
</evidence>
<evidence type="ECO:0000259" key="2">
    <source>
        <dbReference type="Pfam" id="PF01569"/>
    </source>
</evidence>
<dbReference type="Pfam" id="PF01569">
    <property type="entry name" value="PAP2"/>
    <property type="match status" value="1"/>
</dbReference>
<reference evidence="3" key="1">
    <citation type="submission" date="2021-03" db="EMBL/GenBank/DDBJ databases">
        <authorList>
            <person name="So Y."/>
        </authorList>
    </citation>
    <scope>NUCLEOTIDE SEQUENCE</scope>
    <source>
        <strain evidence="3">SG15</strain>
    </source>
</reference>
<keyword evidence="1" id="KW-0732">Signal</keyword>
<feature type="chain" id="PRO_5037599513" evidence="1">
    <location>
        <begin position="22"/>
        <end position="441"/>
    </location>
</feature>
<feature type="domain" description="Phosphatidic acid phosphatase type 2/haloperoxidase" evidence="2">
    <location>
        <begin position="317"/>
        <end position="436"/>
    </location>
</feature>
<feature type="signal peptide" evidence="1">
    <location>
        <begin position="1"/>
        <end position="21"/>
    </location>
</feature>
<dbReference type="InterPro" id="IPR000326">
    <property type="entry name" value="PAP2/HPO"/>
</dbReference>
<protein>
    <submittedName>
        <fullName evidence="3">Vanadium-dependent haloperoxidase</fullName>
    </submittedName>
</protein>
<dbReference type="PROSITE" id="PS51257">
    <property type="entry name" value="PROKAR_LIPOPROTEIN"/>
    <property type="match status" value="1"/>
</dbReference>
<gene>
    <name evidence="3" type="ORF">J5Y10_14795</name>
</gene>
<name>A0A940S6K9_9PROT</name>
<dbReference type="SUPFAM" id="SSF48317">
    <property type="entry name" value="Acid phosphatase/Vanadium-dependent haloperoxidase"/>
    <property type="match status" value="1"/>
</dbReference>
<dbReference type="InterPro" id="IPR036938">
    <property type="entry name" value="PAP2/HPO_sf"/>
</dbReference>
<comment type="caution">
    <text evidence="3">The sequence shown here is derived from an EMBL/GenBank/DDBJ whole genome shotgun (WGS) entry which is preliminary data.</text>
</comment>
<dbReference type="RefSeq" id="WP_209374792.1">
    <property type="nucleotide sequence ID" value="NZ_JAGIZA010000008.1"/>
</dbReference>
<evidence type="ECO:0000313" key="3">
    <source>
        <dbReference type="EMBL" id="MBP0494050.1"/>
    </source>
</evidence>
<organism evidence="3 4">
    <name type="scientific">Roseomonas indoligenes</name>
    <dbReference type="NCBI Taxonomy" id="2820811"/>
    <lineage>
        <taxon>Bacteria</taxon>
        <taxon>Pseudomonadati</taxon>
        <taxon>Pseudomonadota</taxon>
        <taxon>Alphaproteobacteria</taxon>
        <taxon>Acetobacterales</taxon>
        <taxon>Roseomonadaceae</taxon>
        <taxon>Roseomonas</taxon>
    </lineage>
</organism>
<proteinExistence type="predicted"/>
<dbReference type="Proteomes" id="UP000677537">
    <property type="component" value="Unassembled WGS sequence"/>
</dbReference>
<keyword evidence="4" id="KW-1185">Reference proteome</keyword>
<dbReference type="PANTHER" id="PTHR34599:SF1">
    <property type="entry name" value="PHOSPHATIDIC ACID PHOSPHATASE TYPE 2_HALOPEROXIDASE DOMAIN-CONTAINING PROTEIN"/>
    <property type="match status" value="1"/>
</dbReference>
<evidence type="ECO:0000313" key="4">
    <source>
        <dbReference type="Proteomes" id="UP000677537"/>
    </source>
</evidence>
<dbReference type="CDD" id="cd03398">
    <property type="entry name" value="PAP2_haloperoxidase"/>
    <property type="match status" value="1"/>
</dbReference>
<accession>A0A940S6K9</accession>
<dbReference type="Gene3D" id="1.10.606.20">
    <property type="match status" value="1"/>
</dbReference>